<comment type="caution">
    <text evidence="10">The sequence shown here is derived from an EMBL/GenBank/DDBJ whole genome shotgun (WGS) entry which is preliminary data.</text>
</comment>
<reference evidence="10" key="1">
    <citation type="journal article" date="2021" name="PeerJ">
        <title>Extensive microbial diversity within the chicken gut microbiome revealed by metagenomics and culture.</title>
        <authorList>
            <person name="Gilroy R."/>
            <person name="Ravi A."/>
            <person name="Getino M."/>
            <person name="Pursley I."/>
            <person name="Horton D.L."/>
            <person name="Alikhan N.F."/>
            <person name="Baker D."/>
            <person name="Gharbi K."/>
            <person name="Hall N."/>
            <person name="Watson M."/>
            <person name="Adriaenssens E.M."/>
            <person name="Foster-Nyarko E."/>
            <person name="Jarju S."/>
            <person name="Secka A."/>
            <person name="Antonio M."/>
            <person name="Oren A."/>
            <person name="Chaudhuri R.R."/>
            <person name="La Ragione R."/>
            <person name="Hildebrand F."/>
            <person name="Pallen M.J."/>
        </authorList>
    </citation>
    <scope>NUCLEOTIDE SEQUENCE</scope>
    <source>
        <strain evidence="10">CHK180-15479</strain>
    </source>
</reference>
<feature type="transmembrane region" description="Helical" evidence="9">
    <location>
        <begin position="331"/>
        <end position="364"/>
    </location>
</feature>
<dbReference type="PANTHER" id="PTHR21716">
    <property type="entry name" value="TRANSMEMBRANE PROTEIN"/>
    <property type="match status" value="1"/>
</dbReference>
<dbReference type="AlphaFoldDB" id="A0A9D2SHF9"/>
<feature type="transmembrane region" description="Helical" evidence="9">
    <location>
        <begin position="14"/>
        <end position="32"/>
    </location>
</feature>
<evidence type="ECO:0000256" key="2">
    <source>
        <dbReference type="ARBA" id="ARBA00009773"/>
    </source>
</evidence>
<sequence>MELNNDTLRKLRGLILYTVILVAAAVNYKGILSVGQTLLGFVWPFILGAAIAFILNVPMRNIERRLPLFRPVSRARRPVSLVITIVLVSGILVLVIFVVTPQLFETLMSLQSSIPLFLGEVFKRAEELFASYPELTELFDQMNQITLDWPRMLNEVGSFLRTGAGSMLNTTFLAAKTVVNGLSTFLIGFIFALYILLQKETLNRQIKKLLRAFLPDSAVERVLGVARLTERTFSSFLTGQCVEAVILGTMFFIALTVLRLPYALLIGVLIAFTALIPIFGAFIGMGVGVFLMLMEAPADALIFIITFFVLQQIEGNLIYPHVVGGSVGLPSIWVLAAVSVGGSMMGVVGMLIFIPLCSVFYALLREGVNSRLQRKRERAEKTEDKSENGETPGGTLPDGG</sequence>
<dbReference type="InterPro" id="IPR002549">
    <property type="entry name" value="AI-2E-like"/>
</dbReference>
<feature type="region of interest" description="Disordered" evidence="8">
    <location>
        <begin position="373"/>
        <end position="400"/>
    </location>
</feature>
<keyword evidence="5 9" id="KW-0812">Transmembrane</keyword>
<accession>A0A9D2SHF9</accession>
<feature type="transmembrane region" description="Helical" evidence="9">
    <location>
        <begin position="236"/>
        <end position="258"/>
    </location>
</feature>
<evidence type="ECO:0000313" key="11">
    <source>
        <dbReference type="Proteomes" id="UP000823910"/>
    </source>
</evidence>
<keyword evidence="6 9" id="KW-1133">Transmembrane helix</keyword>
<reference evidence="10" key="2">
    <citation type="submission" date="2021-04" db="EMBL/GenBank/DDBJ databases">
        <authorList>
            <person name="Gilroy R."/>
        </authorList>
    </citation>
    <scope>NUCLEOTIDE SEQUENCE</scope>
    <source>
        <strain evidence="10">CHK180-15479</strain>
    </source>
</reference>
<feature type="transmembrane region" description="Helical" evidence="9">
    <location>
        <begin position="177"/>
        <end position="197"/>
    </location>
</feature>
<feature type="transmembrane region" description="Helical" evidence="9">
    <location>
        <begin position="79"/>
        <end position="100"/>
    </location>
</feature>
<name>A0A9D2SHF9_9FIRM</name>
<evidence type="ECO:0000256" key="6">
    <source>
        <dbReference type="ARBA" id="ARBA00022989"/>
    </source>
</evidence>
<evidence type="ECO:0000256" key="8">
    <source>
        <dbReference type="SAM" id="MobiDB-lite"/>
    </source>
</evidence>
<keyword evidence="7 9" id="KW-0472">Membrane</keyword>
<feature type="transmembrane region" description="Helical" evidence="9">
    <location>
        <begin position="300"/>
        <end position="319"/>
    </location>
</feature>
<dbReference type="GO" id="GO:0005886">
    <property type="term" value="C:plasma membrane"/>
    <property type="evidence" value="ECO:0007669"/>
    <property type="project" value="UniProtKB-SubCell"/>
</dbReference>
<proteinExistence type="inferred from homology"/>
<protein>
    <submittedName>
        <fullName evidence="10">AI-2E family transporter</fullName>
    </submittedName>
</protein>
<evidence type="ECO:0000256" key="3">
    <source>
        <dbReference type="ARBA" id="ARBA00022448"/>
    </source>
</evidence>
<evidence type="ECO:0000256" key="9">
    <source>
        <dbReference type="SAM" id="Phobius"/>
    </source>
</evidence>
<gene>
    <name evidence="10" type="ORF">H9704_11035</name>
</gene>
<feature type="transmembrane region" description="Helical" evidence="9">
    <location>
        <begin position="38"/>
        <end position="58"/>
    </location>
</feature>
<feature type="transmembrane region" description="Helical" evidence="9">
    <location>
        <begin position="264"/>
        <end position="293"/>
    </location>
</feature>
<evidence type="ECO:0000256" key="7">
    <source>
        <dbReference type="ARBA" id="ARBA00023136"/>
    </source>
</evidence>
<dbReference type="EMBL" id="DWWT01000058">
    <property type="protein sequence ID" value="HJC06666.1"/>
    <property type="molecule type" value="Genomic_DNA"/>
</dbReference>
<comment type="similarity">
    <text evidence="2">Belongs to the autoinducer-2 exporter (AI-2E) (TC 2.A.86) family.</text>
</comment>
<organism evidence="10 11">
    <name type="scientific">Candidatus Enterocloster excrementipullorum</name>
    <dbReference type="NCBI Taxonomy" id="2838559"/>
    <lineage>
        <taxon>Bacteria</taxon>
        <taxon>Bacillati</taxon>
        <taxon>Bacillota</taxon>
        <taxon>Clostridia</taxon>
        <taxon>Lachnospirales</taxon>
        <taxon>Lachnospiraceae</taxon>
        <taxon>Enterocloster</taxon>
    </lineage>
</organism>
<dbReference type="Proteomes" id="UP000823910">
    <property type="component" value="Unassembled WGS sequence"/>
</dbReference>
<keyword evidence="3" id="KW-0813">Transport</keyword>
<evidence type="ECO:0000256" key="1">
    <source>
        <dbReference type="ARBA" id="ARBA00004651"/>
    </source>
</evidence>
<evidence type="ECO:0000256" key="4">
    <source>
        <dbReference type="ARBA" id="ARBA00022475"/>
    </source>
</evidence>
<dbReference type="GO" id="GO:0055085">
    <property type="term" value="P:transmembrane transport"/>
    <property type="evidence" value="ECO:0007669"/>
    <property type="project" value="TreeGrafter"/>
</dbReference>
<comment type="subcellular location">
    <subcellularLocation>
        <location evidence="1">Cell membrane</location>
        <topology evidence="1">Multi-pass membrane protein</topology>
    </subcellularLocation>
</comment>
<feature type="compositionally biased region" description="Basic and acidic residues" evidence="8">
    <location>
        <begin position="377"/>
        <end position="388"/>
    </location>
</feature>
<dbReference type="Pfam" id="PF01594">
    <property type="entry name" value="AI-2E_transport"/>
    <property type="match status" value="1"/>
</dbReference>
<evidence type="ECO:0000313" key="10">
    <source>
        <dbReference type="EMBL" id="HJC06666.1"/>
    </source>
</evidence>
<dbReference type="PANTHER" id="PTHR21716:SF53">
    <property type="entry name" value="PERMEASE PERM-RELATED"/>
    <property type="match status" value="1"/>
</dbReference>
<evidence type="ECO:0000256" key="5">
    <source>
        <dbReference type="ARBA" id="ARBA00022692"/>
    </source>
</evidence>
<keyword evidence="4" id="KW-1003">Cell membrane</keyword>